<dbReference type="Proteomes" id="UP000282084">
    <property type="component" value="Unassembled WGS sequence"/>
</dbReference>
<keyword evidence="4 7" id="KW-0560">Oxidoreductase</keyword>
<dbReference type="AlphaFoldDB" id="A0A495W4E7"/>
<dbReference type="InterPro" id="IPR001128">
    <property type="entry name" value="Cyt_P450"/>
</dbReference>
<dbReference type="OrthoDB" id="3664945at2"/>
<protein>
    <submittedName>
        <fullName evidence="8">Pentalenic acid synthase</fullName>
    </submittedName>
</protein>
<evidence type="ECO:0000256" key="4">
    <source>
        <dbReference type="ARBA" id="ARBA00023002"/>
    </source>
</evidence>
<dbReference type="RefSeq" id="WP_121007316.1">
    <property type="nucleotide sequence ID" value="NZ_RBXO01000001.1"/>
</dbReference>
<evidence type="ECO:0000256" key="7">
    <source>
        <dbReference type="RuleBase" id="RU000461"/>
    </source>
</evidence>
<evidence type="ECO:0000313" key="9">
    <source>
        <dbReference type="Proteomes" id="UP000282084"/>
    </source>
</evidence>
<sequence>MDHPATAPAYPMPRACPYHPPPGYRELEGGPVSRVTLFDGRPAWLVTGYHAACAALADQRLSVDRARPDFPALAPGFTGGPRFRMFAGMDDPEHMVHRRMVLPRFTVRRVRGMRPAIRRAVDGVLDALLAAGSPGDLVAGFALPVSSSVICELLGVPYAEHGFFQDRTGQRLADDPEVAGRAVRDLLGFLDRVVRDKVADPGDDLISELAAGPLAAGELDRDDLVGMALLLLTAGHETTANTIALGVLALLEHPDQLAALRAEPGLVPRAVDELLRFLSVTDVVTRRVALADLELAGRAIRAGEAVLVATAAANRDPAVFPDPDRLDVRRDGPRHLAFGHGIHLCVGQHLGRTELEIAFAALLRRPPGLRLAAPVADLVLKPAADVQGVRALPVAWDAELT</sequence>
<dbReference type="SUPFAM" id="SSF48264">
    <property type="entry name" value="Cytochrome P450"/>
    <property type="match status" value="1"/>
</dbReference>
<organism evidence="8 9">
    <name type="scientific">Saccharothrix australiensis</name>
    <dbReference type="NCBI Taxonomy" id="2072"/>
    <lineage>
        <taxon>Bacteria</taxon>
        <taxon>Bacillati</taxon>
        <taxon>Actinomycetota</taxon>
        <taxon>Actinomycetes</taxon>
        <taxon>Pseudonocardiales</taxon>
        <taxon>Pseudonocardiaceae</taxon>
        <taxon>Saccharothrix</taxon>
    </lineage>
</organism>
<keyword evidence="5 7" id="KW-0408">Iron</keyword>
<dbReference type="PROSITE" id="PS00086">
    <property type="entry name" value="CYTOCHROME_P450"/>
    <property type="match status" value="1"/>
</dbReference>
<dbReference type="Gene3D" id="1.10.630.10">
    <property type="entry name" value="Cytochrome P450"/>
    <property type="match status" value="1"/>
</dbReference>
<dbReference type="PANTHER" id="PTHR46696">
    <property type="entry name" value="P450, PUTATIVE (EUROFUNG)-RELATED"/>
    <property type="match status" value="1"/>
</dbReference>
<reference evidence="8 9" key="1">
    <citation type="submission" date="2018-10" db="EMBL/GenBank/DDBJ databases">
        <title>Sequencing the genomes of 1000 actinobacteria strains.</title>
        <authorList>
            <person name="Klenk H.-P."/>
        </authorList>
    </citation>
    <scope>NUCLEOTIDE SEQUENCE [LARGE SCALE GENOMIC DNA]</scope>
    <source>
        <strain evidence="8 9">DSM 43800</strain>
    </source>
</reference>
<name>A0A495W4E7_9PSEU</name>
<evidence type="ECO:0000256" key="6">
    <source>
        <dbReference type="ARBA" id="ARBA00023033"/>
    </source>
</evidence>
<evidence type="ECO:0000256" key="1">
    <source>
        <dbReference type="ARBA" id="ARBA00010617"/>
    </source>
</evidence>
<dbReference type="GO" id="GO:0004497">
    <property type="term" value="F:monooxygenase activity"/>
    <property type="evidence" value="ECO:0007669"/>
    <property type="project" value="UniProtKB-KW"/>
</dbReference>
<dbReference type="InterPro" id="IPR036396">
    <property type="entry name" value="Cyt_P450_sf"/>
</dbReference>
<keyword evidence="6 7" id="KW-0503">Monooxygenase</keyword>
<dbReference type="GO" id="GO:0020037">
    <property type="term" value="F:heme binding"/>
    <property type="evidence" value="ECO:0007669"/>
    <property type="project" value="InterPro"/>
</dbReference>
<keyword evidence="2 7" id="KW-0349">Heme</keyword>
<dbReference type="EMBL" id="RBXO01000001">
    <property type="protein sequence ID" value="RKT55645.1"/>
    <property type="molecule type" value="Genomic_DNA"/>
</dbReference>
<evidence type="ECO:0000256" key="3">
    <source>
        <dbReference type="ARBA" id="ARBA00022723"/>
    </source>
</evidence>
<keyword evidence="3 7" id="KW-0479">Metal-binding</keyword>
<evidence type="ECO:0000256" key="2">
    <source>
        <dbReference type="ARBA" id="ARBA00022617"/>
    </source>
</evidence>
<dbReference type="FunFam" id="1.10.630.10:FF:000018">
    <property type="entry name" value="Cytochrome P450 monooxygenase"/>
    <property type="match status" value="1"/>
</dbReference>
<dbReference type="PANTHER" id="PTHR46696:SF1">
    <property type="entry name" value="CYTOCHROME P450 YJIB-RELATED"/>
    <property type="match status" value="1"/>
</dbReference>
<comment type="caution">
    <text evidence="8">The sequence shown here is derived from an EMBL/GenBank/DDBJ whole genome shotgun (WGS) entry which is preliminary data.</text>
</comment>
<gene>
    <name evidence="8" type="ORF">C8E97_4327</name>
</gene>
<dbReference type="PRINTS" id="PR00385">
    <property type="entry name" value="P450"/>
</dbReference>
<comment type="similarity">
    <text evidence="1 7">Belongs to the cytochrome P450 family.</text>
</comment>
<dbReference type="InterPro" id="IPR002397">
    <property type="entry name" value="Cyt_P450_B"/>
</dbReference>
<dbReference type="InterPro" id="IPR017972">
    <property type="entry name" value="Cyt_P450_CS"/>
</dbReference>
<dbReference type="Pfam" id="PF00067">
    <property type="entry name" value="p450"/>
    <property type="match status" value="1"/>
</dbReference>
<proteinExistence type="inferred from homology"/>
<dbReference type="GO" id="GO:0005506">
    <property type="term" value="F:iron ion binding"/>
    <property type="evidence" value="ECO:0007669"/>
    <property type="project" value="InterPro"/>
</dbReference>
<accession>A0A495W4E7</accession>
<dbReference type="CDD" id="cd11030">
    <property type="entry name" value="CYP105-like"/>
    <property type="match status" value="1"/>
</dbReference>
<dbReference type="PRINTS" id="PR00359">
    <property type="entry name" value="BP450"/>
</dbReference>
<keyword evidence="9" id="KW-1185">Reference proteome</keyword>
<evidence type="ECO:0000313" key="8">
    <source>
        <dbReference type="EMBL" id="RKT55645.1"/>
    </source>
</evidence>
<dbReference type="GO" id="GO:0016705">
    <property type="term" value="F:oxidoreductase activity, acting on paired donors, with incorporation or reduction of molecular oxygen"/>
    <property type="evidence" value="ECO:0007669"/>
    <property type="project" value="InterPro"/>
</dbReference>
<evidence type="ECO:0000256" key="5">
    <source>
        <dbReference type="ARBA" id="ARBA00023004"/>
    </source>
</evidence>